<feature type="coiled-coil region" evidence="1">
    <location>
        <begin position="57"/>
        <end position="96"/>
    </location>
</feature>
<keyword evidence="3" id="KW-1185">Reference proteome</keyword>
<evidence type="ECO:0000313" key="3">
    <source>
        <dbReference type="Proteomes" id="UP001623660"/>
    </source>
</evidence>
<keyword evidence="1" id="KW-0175">Coiled coil</keyword>
<organism evidence="2 3">
    <name type="scientific">Candidatus Clostridium eludens</name>
    <dbReference type="NCBI Taxonomy" id="3381663"/>
    <lineage>
        <taxon>Bacteria</taxon>
        <taxon>Bacillati</taxon>
        <taxon>Bacillota</taxon>
        <taxon>Clostridia</taxon>
        <taxon>Eubacteriales</taxon>
        <taxon>Clostridiaceae</taxon>
        <taxon>Clostridium</taxon>
    </lineage>
</organism>
<evidence type="ECO:0000313" key="2">
    <source>
        <dbReference type="EMBL" id="MFL0195298.1"/>
    </source>
</evidence>
<proteinExistence type="predicted"/>
<gene>
    <name evidence="2" type="ORF">ACJDU8_06915</name>
</gene>
<name>A0ABW8SHP0_9CLOT</name>
<evidence type="ECO:0000256" key="1">
    <source>
        <dbReference type="SAM" id="Coils"/>
    </source>
</evidence>
<comment type="caution">
    <text evidence="2">The sequence shown here is derived from an EMBL/GenBank/DDBJ whole genome shotgun (WGS) entry which is preliminary data.</text>
</comment>
<reference evidence="2 3" key="1">
    <citation type="submission" date="2024-11" db="EMBL/GenBank/DDBJ databases">
        <authorList>
            <person name="Heng Y.C."/>
            <person name="Lim A.C.H."/>
            <person name="Lee J.K.Y."/>
            <person name="Kittelmann S."/>
        </authorList>
    </citation>
    <scope>NUCLEOTIDE SEQUENCE [LARGE SCALE GENOMIC DNA]</scope>
    <source>
        <strain evidence="2 3">WILCCON 0269</strain>
    </source>
</reference>
<sequence length="119" mass="13937">MQQYSNHAINLLNSHNTLIGVVFIWCAAFANRIGKVKVCSIIDMIIKFREHSSKLKNEKLDRELKKIQIEEEKLKLEEQRAKLMKYQEEISSSASNLEINSDNAKNIIDFNKYHQKDDK</sequence>
<dbReference type="RefSeq" id="WP_406791419.1">
    <property type="nucleotide sequence ID" value="NZ_JBJHZX010000007.1"/>
</dbReference>
<dbReference type="Proteomes" id="UP001623660">
    <property type="component" value="Unassembled WGS sequence"/>
</dbReference>
<dbReference type="EMBL" id="JBJHZX010000007">
    <property type="protein sequence ID" value="MFL0195298.1"/>
    <property type="molecule type" value="Genomic_DNA"/>
</dbReference>
<protein>
    <submittedName>
        <fullName evidence="2">Uncharacterized protein</fullName>
    </submittedName>
</protein>
<accession>A0ABW8SHP0</accession>